<keyword evidence="2" id="KW-0378">Hydrolase</keyword>
<accession>A0A4R6WA16</accession>
<evidence type="ECO:0000313" key="3">
    <source>
        <dbReference type="Proteomes" id="UP000295292"/>
    </source>
</evidence>
<dbReference type="PROSITE" id="PS51257">
    <property type="entry name" value="PROKAR_LIPOPROTEIN"/>
    <property type="match status" value="1"/>
</dbReference>
<organism evidence="2 3">
    <name type="scientific">Sphingobacterium yanglingense</name>
    <dbReference type="NCBI Taxonomy" id="1437280"/>
    <lineage>
        <taxon>Bacteria</taxon>
        <taxon>Pseudomonadati</taxon>
        <taxon>Bacteroidota</taxon>
        <taxon>Sphingobacteriia</taxon>
        <taxon>Sphingobacteriales</taxon>
        <taxon>Sphingobacteriaceae</taxon>
        <taxon>Sphingobacterium</taxon>
    </lineage>
</organism>
<evidence type="ECO:0000256" key="1">
    <source>
        <dbReference type="SAM" id="SignalP"/>
    </source>
</evidence>
<dbReference type="RefSeq" id="WP_133586290.1">
    <property type="nucleotide sequence ID" value="NZ_SNYV01000018.1"/>
</dbReference>
<dbReference type="EMBL" id="SNYV01000018">
    <property type="protein sequence ID" value="TDQ73695.1"/>
    <property type="molecule type" value="Genomic_DNA"/>
</dbReference>
<reference evidence="2 3" key="1">
    <citation type="submission" date="2019-03" db="EMBL/GenBank/DDBJ databases">
        <title>Genomic Encyclopedia of Archaeal and Bacterial Type Strains, Phase II (KMG-II): from individual species to whole genera.</title>
        <authorList>
            <person name="Goeker M."/>
        </authorList>
    </citation>
    <scope>NUCLEOTIDE SEQUENCE [LARGE SCALE GENOMIC DNA]</scope>
    <source>
        <strain evidence="2 3">DSM 28353</strain>
    </source>
</reference>
<keyword evidence="3" id="KW-1185">Reference proteome</keyword>
<keyword evidence="2" id="KW-0449">Lipoprotein</keyword>
<protein>
    <submittedName>
        <fullName evidence="2">Substrate import-associated zinc metallohydrolase lipoprotein</fullName>
    </submittedName>
</protein>
<feature type="chain" id="PRO_5021002983" evidence="1">
    <location>
        <begin position="22"/>
        <end position="285"/>
    </location>
</feature>
<gene>
    <name evidence="2" type="ORF">CLV99_4132</name>
</gene>
<dbReference type="Pfam" id="PF15890">
    <property type="entry name" value="Peptidase_Mx1"/>
    <property type="match status" value="1"/>
</dbReference>
<dbReference type="GO" id="GO:0016787">
    <property type="term" value="F:hydrolase activity"/>
    <property type="evidence" value="ECO:0007669"/>
    <property type="project" value="UniProtKB-KW"/>
</dbReference>
<dbReference type="InterPro" id="IPR030890">
    <property type="entry name" value="LP_HExxH_w_TonB"/>
</dbReference>
<proteinExistence type="predicted"/>
<dbReference type="Gene3D" id="3.40.390.70">
    <property type="match status" value="1"/>
</dbReference>
<dbReference type="OrthoDB" id="1113652at2"/>
<comment type="caution">
    <text evidence="2">The sequence shown here is derived from an EMBL/GenBank/DDBJ whole genome shotgun (WGS) entry which is preliminary data.</text>
</comment>
<dbReference type="Proteomes" id="UP000295292">
    <property type="component" value="Unassembled WGS sequence"/>
</dbReference>
<keyword evidence="1" id="KW-0732">Signal</keyword>
<sequence>MKTTIISILLLAGLAMMSCTKSEVLPDAPILGLGGETWVAGPIDKWLETNFVTPYNIEVKYKWDPFELNYLRNLVPVKEEKVELVMTAVRDIWIAPYVKSAGEDFIKKYSPKVFMLAGSAEHNNDGTIVLGQAEGGRKIVLMVVNKFAKESPDQVVQMLHTIHHEFAHILHQNRLYPVEWKSLNPQHYTAAWFNSSDQLAQSQGLVTAYAKASPDEDFVETVSVLLVYGQDAFNTIVNNPNLPVEARNILRKKEDIVVRYFQREYGINFRTLQADTQKAIQEFIK</sequence>
<evidence type="ECO:0000313" key="2">
    <source>
        <dbReference type="EMBL" id="TDQ73695.1"/>
    </source>
</evidence>
<name>A0A4R6WA16_9SPHI</name>
<dbReference type="NCBIfam" id="TIGR04549">
    <property type="entry name" value="LP_HExxH_w_tonB"/>
    <property type="match status" value="1"/>
</dbReference>
<dbReference type="AlphaFoldDB" id="A0A4R6WA16"/>
<feature type="signal peptide" evidence="1">
    <location>
        <begin position="1"/>
        <end position="21"/>
    </location>
</feature>